<feature type="transmembrane region" description="Helical" evidence="8">
    <location>
        <begin position="38"/>
        <end position="59"/>
    </location>
</feature>
<feature type="transmembrane region" description="Helical" evidence="8">
    <location>
        <begin position="479"/>
        <end position="505"/>
    </location>
</feature>
<keyword evidence="3 7" id="KW-0812">Transmembrane</keyword>
<feature type="transmembrane region" description="Helical" evidence="8">
    <location>
        <begin position="275"/>
        <end position="297"/>
    </location>
</feature>
<evidence type="ECO:0000256" key="2">
    <source>
        <dbReference type="ARBA" id="ARBA00022475"/>
    </source>
</evidence>
<evidence type="ECO:0000256" key="8">
    <source>
        <dbReference type="SAM" id="Phobius"/>
    </source>
</evidence>
<feature type="transmembrane region" description="Helical" evidence="8">
    <location>
        <begin position="6"/>
        <end position="26"/>
    </location>
</feature>
<evidence type="ECO:0000259" key="9">
    <source>
        <dbReference type="Pfam" id="PF00361"/>
    </source>
</evidence>
<dbReference type="PANTHER" id="PTHR42682">
    <property type="entry name" value="HYDROGENASE-4 COMPONENT F"/>
    <property type="match status" value="1"/>
</dbReference>
<dbReference type="InterPro" id="IPR001750">
    <property type="entry name" value="ND/Mrp_TM"/>
</dbReference>
<dbReference type="AlphaFoldDB" id="A0A2M8EP81"/>
<feature type="transmembrane region" description="Helical" evidence="8">
    <location>
        <begin position="431"/>
        <end position="458"/>
    </location>
</feature>
<evidence type="ECO:0000256" key="7">
    <source>
        <dbReference type="RuleBase" id="RU000320"/>
    </source>
</evidence>
<feature type="transmembrane region" description="Helical" evidence="8">
    <location>
        <begin position="642"/>
        <end position="661"/>
    </location>
</feature>
<keyword evidence="6 8" id="KW-0472">Membrane</keyword>
<dbReference type="Proteomes" id="UP000230251">
    <property type="component" value="Unassembled WGS sequence"/>
</dbReference>
<comment type="subcellular location">
    <subcellularLocation>
        <location evidence="1">Cell membrane</location>
        <topology evidence="1">Multi-pass membrane protein</topology>
    </subcellularLocation>
    <subcellularLocation>
        <location evidence="7">Membrane</location>
        <topology evidence="7">Multi-pass membrane protein</topology>
    </subcellularLocation>
</comment>
<protein>
    <recommendedName>
        <fullName evidence="9">NADH:quinone oxidoreductase/Mrp antiporter transmembrane domain-containing protein</fullName>
    </recommendedName>
</protein>
<feature type="transmembrane region" description="Helical" evidence="8">
    <location>
        <begin position="338"/>
        <end position="364"/>
    </location>
</feature>
<dbReference type="GO" id="GO:0016491">
    <property type="term" value="F:oxidoreductase activity"/>
    <property type="evidence" value="ECO:0007669"/>
    <property type="project" value="UniProtKB-KW"/>
</dbReference>
<sequence length="663" mass="72921">MNTQMIVFLIWFSLIGSFSASIIALLGRRFIIQKISLAILSIAALVGAISSILFFLSAQANIIIGSSSILFGSVFEIDYLSALFFFIVNTVICIVALFSIGYLPLYSKTYNLQSVTFLMALFIFGMQLVLISTTPISFLAGWEIMSFTSLFLVFTDKQTESIKAGLLYLIMTHLGAGAILASFSILSKGLFFASFDEISIISSDLSIGLLGVTFALAVFGFGSKAGLWPFHVWLPEAHPQAPSNISALMSGVMLKVALYGFLRLALSVWPTLPTGWTYIIIFIGLITAVYGVLYAVVENDLKKILAYSSMENLGLLFSMVGVALFAQSINQPLLFTTAITAVIIHTFAHALFKSGLFMGAGVIMSQAHSRSLEVMGGLAHYMPKFSGLILFLILTAVALPPFSGFIGEWIFLQEIINTIISISQLNQGLLITVLATFSFVGGLSIFAMVRMFALIFLAGSRSKEITHAKEPNFLLSLSVALTVIASVILGLGAPSILKIIGLGSLTINNGLKTSLALTDGNYNPLLIGSLIIGSIILVFSLRYIFSKRKFERAYHTWDCGQPINSQMEYTATAFSAPIRFFFNILFSFNKKIIDTRIIPNNKWMISRHIELNRKHIWFELFYRPIARLTLLLSTLVRRIQNGIIQFYISLIVLALISTVFLSI</sequence>
<dbReference type="PRINTS" id="PR01434">
    <property type="entry name" value="NADHDHGNASE5"/>
</dbReference>
<feature type="transmembrane region" description="Helical" evidence="8">
    <location>
        <begin position="166"/>
        <end position="186"/>
    </location>
</feature>
<evidence type="ECO:0000256" key="1">
    <source>
        <dbReference type="ARBA" id="ARBA00004651"/>
    </source>
</evidence>
<evidence type="ECO:0000313" key="11">
    <source>
        <dbReference type="Proteomes" id="UP000230251"/>
    </source>
</evidence>
<feature type="transmembrane region" description="Helical" evidence="8">
    <location>
        <begin position="304"/>
        <end position="326"/>
    </location>
</feature>
<evidence type="ECO:0000313" key="10">
    <source>
        <dbReference type="EMBL" id="PJC24501.1"/>
    </source>
</evidence>
<reference evidence="11" key="1">
    <citation type="submission" date="2017-09" db="EMBL/GenBank/DDBJ databases">
        <title>Depth-based differentiation of microbial function through sediment-hosted aquifers and enrichment of novel symbionts in the deep terrestrial subsurface.</title>
        <authorList>
            <person name="Probst A.J."/>
            <person name="Ladd B."/>
            <person name="Jarett J.K."/>
            <person name="Geller-Mcgrath D.E."/>
            <person name="Sieber C.M.K."/>
            <person name="Emerson J.B."/>
            <person name="Anantharaman K."/>
            <person name="Thomas B.C."/>
            <person name="Malmstrom R."/>
            <person name="Stieglmeier M."/>
            <person name="Klingl A."/>
            <person name="Woyke T."/>
            <person name="Ryan C.M."/>
            <person name="Banfield J.F."/>
        </authorList>
    </citation>
    <scope>NUCLEOTIDE SEQUENCE [LARGE SCALE GENOMIC DNA]</scope>
</reference>
<organism evidence="10 11">
    <name type="scientific">Candidatus Uhrbacteria bacterium CG_4_9_14_0_2_um_filter_41_50</name>
    <dbReference type="NCBI Taxonomy" id="1975031"/>
    <lineage>
        <taxon>Bacteria</taxon>
        <taxon>Candidatus Uhriibacteriota</taxon>
    </lineage>
</organism>
<feature type="transmembrane region" description="Helical" evidence="8">
    <location>
        <begin position="136"/>
        <end position="154"/>
    </location>
</feature>
<evidence type="ECO:0000256" key="3">
    <source>
        <dbReference type="ARBA" id="ARBA00022692"/>
    </source>
</evidence>
<dbReference type="Pfam" id="PF00361">
    <property type="entry name" value="Proton_antipo_M"/>
    <property type="match status" value="1"/>
</dbReference>
<evidence type="ECO:0000256" key="5">
    <source>
        <dbReference type="ARBA" id="ARBA00023002"/>
    </source>
</evidence>
<evidence type="ECO:0000256" key="6">
    <source>
        <dbReference type="ARBA" id="ARBA00023136"/>
    </source>
</evidence>
<comment type="caution">
    <text evidence="10">The sequence shown here is derived from an EMBL/GenBank/DDBJ whole genome shotgun (WGS) entry which is preliminary data.</text>
</comment>
<proteinExistence type="predicted"/>
<gene>
    <name evidence="10" type="ORF">CO057_02445</name>
</gene>
<keyword evidence="5" id="KW-0560">Oxidoreductase</keyword>
<feature type="domain" description="NADH:quinone oxidoreductase/Mrp antiporter transmembrane" evidence="9">
    <location>
        <begin position="136"/>
        <end position="417"/>
    </location>
</feature>
<dbReference type="PANTHER" id="PTHR42682:SF3">
    <property type="entry name" value="FORMATE HYDROGENLYASE SUBUNIT 3-RELATED"/>
    <property type="match status" value="1"/>
</dbReference>
<keyword evidence="4 8" id="KW-1133">Transmembrane helix</keyword>
<feature type="transmembrane region" description="Helical" evidence="8">
    <location>
        <begin position="79"/>
        <end position="103"/>
    </location>
</feature>
<feature type="transmembrane region" description="Helical" evidence="8">
    <location>
        <begin position="525"/>
        <end position="545"/>
    </location>
</feature>
<dbReference type="GO" id="GO:0005886">
    <property type="term" value="C:plasma membrane"/>
    <property type="evidence" value="ECO:0007669"/>
    <property type="project" value="UniProtKB-SubCell"/>
</dbReference>
<dbReference type="EMBL" id="PFSI01000036">
    <property type="protein sequence ID" value="PJC24501.1"/>
    <property type="molecule type" value="Genomic_DNA"/>
</dbReference>
<feature type="transmembrane region" description="Helical" evidence="8">
    <location>
        <begin position="247"/>
        <end position="269"/>
    </location>
</feature>
<feature type="transmembrane region" description="Helical" evidence="8">
    <location>
        <begin position="110"/>
        <end position="130"/>
    </location>
</feature>
<keyword evidence="2" id="KW-1003">Cell membrane</keyword>
<feature type="transmembrane region" description="Helical" evidence="8">
    <location>
        <begin position="385"/>
        <end position="411"/>
    </location>
</feature>
<evidence type="ECO:0000256" key="4">
    <source>
        <dbReference type="ARBA" id="ARBA00022989"/>
    </source>
</evidence>
<accession>A0A2M8EP81</accession>
<feature type="transmembrane region" description="Helical" evidence="8">
    <location>
        <begin position="206"/>
        <end position="227"/>
    </location>
</feature>
<dbReference type="InterPro" id="IPR052175">
    <property type="entry name" value="ComplexI-like_HydComp"/>
</dbReference>
<name>A0A2M8EP81_9BACT</name>